<comment type="caution">
    <text evidence="1">The sequence shown here is derived from an EMBL/GenBank/DDBJ whole genome shotgun (WGS) entry which is preliminary data.</text>
</comment>
<protein>
    <recommendedName>
        <fullName evidence="3">Saccharopine dehydrogenase NADP binding domain-containing protein</fullName>
    </recommendedName>
</protein>
<sequence>MPESTHPTTRSRRLLVFGTGDVATKALALLAHSPTQARIRVVGRNSDKTLRTANMARLSANQLGHLPAIDWAVTDIEDESRTADVIASFRPDVIFNAMSLQAWHVITQLPREGTARLIKAGYGPWLSMHLAPARALMLAVRASGVRPTVVNAAFPDAVHPALAPAGLSPDAGIGNVANYVPGLRSLVAGELGVEAEKVEIRFIAHHYVSFSVSRQGQTNGAPYHLGIRCDGEELTKQLDPAELFRQLSVREPRTGGRDGQLMTAASAVSVLRPLLSGESALVHVPGFGGRVGGWTAQADGGELRLDLPENLSEAAALEINNSGQRFDGIDRFDADGTAHFTDAAREVMRAELDFDAGPLRPEDSFAYSAELGSIFTAALRRQWLSAQLPDDLLVRL</sequence>
<accession>A0A4R4QIK8</accession>
<gene>
    <name evidence="1" type="ORF">E1261_01175</name>
</gene>
<dbReference type="AlphaFoldDB" id="A0A4R4QIK8"/>
<organism evidence="1 2">
    <name type="scientific">Kribbella albertanoniae</name>
    <dbReference type="NCBI Taxonomy" id="1266829"/>
    <lineage>
        <taxon>Bacteria</taxon>
        <taxon>Bacillati</taxon>
        <taxon>Actinomycetota</taxon>
        <taxon>Actinomycetes</taxon>
        <taxon>Propionibacteriales</taxon>
        <taxon>Kribbellaceae</taxon>
        <taxon>Kribbella</taxon>
    </lineage>
</organism>
<dbReference type="Gene3D" id="3.40.50.720">
    <property type="entry name" value="NAD(P)-binding Rossmann-like Domain"/>
    <property type="match status" value="1"/>
</dbReference>
<evidence type="ECO:0000313" key="1">
    <source>
        <dbReference type="EMBL" id="TDC35504.1"/>
    </source>
</evidence>
<name>A0A4R4QIK8_9ACTN</name>
<keyword evidence="2" id="KW-1185">Reference proteome</keyword>
<reference evidence="1 2" key="1">
    <citation type="submission" date="2019-03" db="EMBL/GenBank/DDBJ databases">
        <title>Draft genome sequences of novel Actinobacteria.</title>
        <authorList>
            <person name="Sahin N."/>
            <person name="Ay H."/>
            <person name="Saygin H."/>
        </authorList>
    </citation>
    <scope>NUCLEOTIDE SEQUENCE [LARGE SCALE GENOMIC DNA]</scope>
    <source>
        <strain evidence="1 2">JCM 30547</strain>
    </source>
</reference>
<dbReference type="SUPFAM" id="SSF51735">
    <property type="entry name" value="NAD(P)-binding Rossmann-fold domains"/>
    <property type="match status" value="1"/>
</dbReference>
<proteinExistence type="predicted"/>
<dbReference type="OrthoDB" id="9033521at2"/>
<dbReference type="InterPro" id="IPR036291">
    <property type="entry name" value="NAD(P)-bd_dom_sf"/>
</dbReference>
<dbReference type="EMBL" id="SMKA01000002">
    <property type="protein sequence ID" value="TDC35504.1"/>
    <property type="molecule type" value="Genomic_DNA"/>
</dbReference>
<evidence type="ECO:0008006" key="3">
    <source>
        <dbReference type="Google" id="ProtNLM"/>
    </source>
</evidence>
<evidence type="ECO:0000313" key="2">
    <source>
        <dbReference type="Proteomes" id="UP000295075"/>
    </source>
</evidence>
<dbReference type="Proteomes" id="UP000295075">
    <property type="component" value="Unassembled WGS sequence"/>
</dbReference>
<dbReference type="RefSeq" id="WP_132400324.1">
    <property type="nucleotide sequence ID" value="NZ_SMKA01000002.1"/>
</dbReference>